<comment type="similarity">
    <text evidence="2">Belongs to the CD36 family.</text>
</comment>
<gene>
    <name evidence="12" type="ORF">L9F63_027430</name>
</gene>
<evidence type="ECO:0000256" key="11">
    <source>
        <dbReference type="ARBA" id="ARBA00023180"/>
    </source>
</evidence>
<dbReference type="GO" id="GO:0005044">
    <property type="term" value="F:scavenger receptor activity"/>
    <property type="evidence" value="ECO:0007669"/>
    <property type="project" value="TreeGrafter"/>
</dbReference>
<comment type="caution">
    <text evidence="12">The sequence shown here is derived from an EMBL/GenBank/DDBJ whole genome shotgun (WGS) entry which is preliminary data.</text>
</comment>
<evidence type="ECO:0000256" key="6">
    <source>
        <dbReference type="ARBA" id="ARBA00022725"/>
    </source>
</evidence>
<evidence type="ECO:0000256" key="8">
    <source>
        <dbReference type="ARBA" id="ARBA00023136"/>
    </source>
</evidence>
<evidence type="ECO:0000256" key="9">
    <source>
        <dbReference type="ARBA" id="ARBA00023157"/>
    </source>
</evidence>
<evidence type="ECO:0000256" key="3">
    <source>
        <dbReference type="ARBA" id="ARBA00022475"/>
    </source>
</evidence>
<evidence type="ECO:0000256" key="4">
    <source>
        <dbReference type="ARBA" id="ARBA00022606"/>
    </source>
</evidence>
<reference evidence="12" key="1">
    <citation type="journal article" date="2023" name="IScience">
        <title>Live-bearing cockroach genome reveals convergent evolutionary mechanisms linked to viviparity in insects and beyond.</title>
        <authorList>
            <person name="Fouks B."/>
            <person name="Harrison M.C."/>
            <person name="Mikhailova A.A."/>
            <person name="Marchal E."/>
            <person name="English S."/>
            <person name="Carruthers M."/>
            <person name="Jennings E.C."/>
            <person name="Chiamaka E.L."/>
            <person name="Frigard R.A."/>
            <person name="Pippel M."/>
            <person name="Attardo G.M."/>
            <person name="Benoit J.B."/>
            <person name="Bornberg-Bauer E."/>
            <person name="Tobe S.S."/>
        </authorList>
    </citation>
    <scope>NUCLEOTIDE SEQUENCE</scope>
    <source>
        <strain evidence="12">Stay&amp;Tobe</strain>
    </source>
</reference>
<proteinExistence type="inferred from homology"/>
<dbReference type="Proteomes" id="UP001233999">
    <property type="component" value="Unassembled WGS sequence"/>
</dbReference>
<comment type="subcellular location">
    <subcellularLocation>
        <location evidence="1">Cell membrane</location>
        <topology evidence="1">Multi-pass membrane protein</topology>
    </subcellularLocation>
</comment>
<dbReference type="GO" id="GO:0007608">
    <property type="term" value="P:sensory perception of smell"/>
    <property type="evidence" value="ECO:0007669"/>
    <property type="project" value="UniProtKB-KW"/>
</dbReference>
<dbReference type="GO" id="GO:0005737">
    <property type="term" value="C:cytoplasm"/>
    <property type="evidence" value="ECO:0007669"/>
    <property type="project" value="TreeGrafter"/>
</dbReference>
<dbReference type="AlphaFoldDB" id="A0AAD8A9I9"/>
<name>A0AAD8A9I9_DIPPU</name>
<keyword evidence="6" id="KW-0552">Olfaction</keyword>
<dbReference type="InterPro" id="IPR002159">
    <property type="entry name" value="CD36_fam"/>
</dbReference>
<protein>
    <submittedName>
        <fullName evidence="12">Uncharacterized protein</fullName>
    </submittedName>
</protein>
<organism evidence="12 13">
    <name type="scientific">Diploptera punctata</name>
    <name type="common">Pacific beetle cockroach</name>
    <dbReference type="NCBI Taxonomy" id="6984"/>
    <lineage>
        <taxon>Eukaryota</taxon>
        <taxon>Metazoa</taxon>
        <taxon>Ecdysozoa</taxon>
        <taxon>Arthropoda</taxon>
        <taxon>Hexapoda</taxon>
        <taxon>Insecta</taxon>
        <taxon>Pterygota</taxon>
        <taxon>Neoptera</taxon>
        <taxon>Polyneoptera</taxon>
        <taxon>Dictyoptera</taxon>
        <taxon>Blattodea</taxon>
        <taxon>Blaberoidea</taxon>
        <taxon>Blaberidae</taxon>
        <taxon>Diplopterinae</taxon>
        <taxon>Diploptera</taxon>
    </lineage>
</organism>
<dbReference type="PANTHER" id="PTHR11923">
    <property type="entry name" value="SCAVENGER RECEPTOR CLASS B TYPE-1 SR-B1"/>
    <property type="match status" value="1"/>
</dbReference>
<keyword evidence="10" id="KW-0675">Receptor</keyword>
<dbReference type="PRINTS" id="PR01609">
    <property type="entry name" value="CD36FAMILY"/>
</dbReference>
<keyword evidence="13" id="KW-1185">Reference proteome</keyword>
<sequence>PFIFKVYLFNVTNPMEIQNGGKPRLSEIGPYVYEEYKEKAELYDHEEDDTVSFNNRDTFYFNKIKSAPLTGDEIITIPHILIL</sequence>
<reference evidence="12" key="2">
    <citation type="submission" date="2023-05" db="EMBL/GenBank/DDBJ databases">
        <authorList>
            <person name="Fouks B."/>
        </authorList>
    </citation>
    <scope>NUCLEOTIDE SEQUENCE</scope>
    <source>
        <strain evidence="12">Stay&amp;Tobe</strain>
        <tissue evidence="12">Testes</tissue>
    </source>
</reference>
<evidence type="ECO:0000256" key="1">
    <source>
        <dbReference type="ARBA" id="ARBA00004651"/>
    </source>
</evidence>
<keyword evidence="11" id="KW-0325">Glycoprotein</keyword>
<keyword evidence="5" id="KW-0812">Transmembrane</keyword>
<dbReference type="PANTHER" id="PTHR11923:SF69">
    <property type="entry name" value="SENSORY NEURON MEMBRANE PROTEIN 1"/>
    <property type="match status" value="1"/>
</dbReference>
<evidence type="ECO:0000256" key="10">
    <source>
        <dbReference type="ARBA" id="ARBA00023170"/>
    </source>
</evidence>
<feature type="non-terminal residue" evidence="12">
    <location>
        <position position="83"/>
    </location>
</feature>
<keyword evidence="9" id="KW-1015">Disulfide bond</keyword>
<keyword evidence="8" id="KW-0472">Membrane</keyword>
<dbReference type="Pfam" id="PF01130">
    <property type="entry name" value="CD36"/>
    <property type="match status" value="1"/>
</dbReference>
<keyword evidence="3" id="KW-1003">Cell membrane</keyword>
<evidence type="ECO:0000256" key="7">
    <source>
        <dbReference type="ARBA" id="ARBA00022989"/>
    </source>
</evidence>
<evidence type="ECO:0000313" key="13">
    <source>
        <dbReference type="Proteomes" id="UP001233999"/>
    </source>
</evidence>
<accession>A0AAD8A9I9</accession>
<feature type="non-terminal residue" evidence="12">
    <location>
        <position position="1"/>
    </location>
</feature>
<dbReference type="GO" id="GO:0005886">
    <property type="term" value="C:plasma membrane"/>
    <property type="evidence" value="ECO:0007669"/>
    <property type="project" value="UniProtKB-SubCell"/>
</dbReference>
<evidence type="ECO:0000313" key="12">
    <source>
        <dbReference type="EMBL" id="KAJ9594586.1"/>
    </source>
</evidence>
<evidence type="ECO:0000256" key="2">
    <source>
        <dbReference type="ARBA" id="ARBA00010532"/>
    </source>
</evidence>
<evidence type="ECO:0000256" key="5">
    <source>
        <dbReference type="ARBA" id="ARBA00022692"/>
    </source>
</evidence>
<dbReference type="EMBL" id="JASPKZ010002908">
    <property type="protein sequence ID" value="KAJ9594586.1"/>
    <property type="molecule type" value="Genomic_DNA"/>
</dbReference>
<keyword evidence="7" id="KW-1133">Transmembrane helix</keyword>
<keyword evidence="4" id="KW-0716">Sensory transduction</keyword>